<reference evidence="5 6" key="1">
    <citation type="journal article" date="2021" name="ISME Commun">
        <title>Automated analysis of genomic sequences facilitates high-throughput and comprehensive description of bacteria.</title>
        <authorList>
            <person name="Hitch T.C.A."/>
        </authorList>
    </citation>
    <scope>NUCLEOTIDE SEQUENCE [LARGE SCALE GENOMIC DNA]</scope>
    <source>
        <strain evidence="5 6">Sanger_04</strain>
    </source>
</reference>
<dbReference type="Proteomes" id="UP001652461">
    <property type="component" value="Unassembled WGS sequence"/>
</dbReference>
<keyword evidence="3" id="KW-0804">Transcription</keyword>
<protein>
    <submittedName>
        <fullName evidence="5">GntR family transcriptional regulator</fullName>
    </submittedName>
</protein>
<dbReference type="SMART" id="SM00866">
    <property type="entry name" value="UTRA"/>
    <property type="match status" value="1"/>
</dbReference>
<dbReference type="Gene3D" id="3.40.1410.10">
    <property type="entry name" value="Chorismate lyase-like"/>
    <property type="match status" value="1"/>
</dbReference>
<dbReference type="InterPro" id="IPR050679">
    <property type="entry name" value="Bact_HTH_transcr_reg"/>
</dbReference>
<evidence type="ECO:0000256" key="1">
    <source>
        <dbReference type="ARBA" id="ARBA00023015"/>
    </source>
</evidence>
<name>A0ABT2S0N6_9FIRM</name>
<dbReference type="InterPro" id="IPR028978">
    <property type="entry name" value="Chorismate_lyase_/UTRA_dom_sf"/>
</dbReference>
<keyword evidence="2" id="KW-0238">DNA-binding</keyword>
<evidence type="ECO:0000313" key="6">
    <source>
        <dbReference type="Proteomes" id="UP001652461"/>
    </source>
</evidence>
<comment type="caution">
    <text evidence="5">The sequence shown here is derived from an EMBL/GenBank/DDBJ whole genome shotgun (WGS) entry which is preliminary data.</text>
</comment>
<dbReference type="SUPFAM" id="SSF46785">
    <property type="entry name" value="Winged helix' DNA-binding domain"/>
    <property type="match status" value="1"/>
</dbReference>
<gene>
    <name evidence="5" type="ORF">OCV63_14755</name>
</gene>
<dbReference type="Gene3D" id="1.10.10.10">
    <property type="entry name" value="Winged helix-like DNA-binding domain superfamily/Winged helix DNA-binding domain"/>
    <property type="match status" value="1"/>
</dbReference>
<organism evidence="5 6">
    <name type="scientific">Laedolimicola ammoniilytica</name>
    <dbReference type="NCBI Taxonomy" id="2981771"/>
    <lineage>
        <taxon>Bacteria</taxon>
        <taxon>Bacillati</taxon>
        <taxon>Bacillota</taxon>
        <taxon>Clostridia</taxon>
        <taxon>Lachnospirales</taxon>
        <taxon>Lachnospiraceae</taxon>
        <taxon>Laedolimicola</taxon>
    </lineage>
</organism>
<dbReference type="InterPro" id="IPR000524">
    <property type="entry name" value="Tscrpt_reg_HTH_GntR"/>
</dbReference>
<accession>A0ABT2S0N6</accession>
<dbReference type="CDD" id="cd07377">
    <property type="entry name" value="WHTH_GntR"/>
    <property type="match status" value="1"/>
</dbReference>
<dbReference type="SUPFAM" id="SSF64288">
    <property type="entry name" value="Chorismate lyase-like"/>
    <property type="match status" value="1"/>
</dbReference>
<dbReference type="PRINTS" id="PR00035">
    <property type="entry name" value="HTHGNTR"/>
</dbReference>
<keyword evidence="1" id="KW-0805">Transcription regulation</keyword>
<dbReference type="PROSITE" id="PS50949">
    <property type="entry name" value="HTH_GNTR"/>
    <property type="match status" value="1"/>
</dbReference>
<dbReference type="PANTHER" id="PTHR44846:SF1">
    <property type="entry name" value="MANNOSYL-D-GLYCERATE TRANSPORT_METABOLISM SYSTEM REPRESSOR MNGR-RELATED"/>
    <property type="match status" value="1"/>
</dbReference>
<dbReference type="SMART" id="SM00345">
    <property type="entry name" value="HTH_GNTR"/>
    <property type="match status" value="1"/>
</dbReference>
<sequence>MIDKTSPVPMYYQLKEMLENLIKSGELKPGDRIYSENELCEMYDVSRITAKRALDEMVKAGYLYRLPGRGSFVQGRKIDHKLSNFYSFTEEVRKQGMVPSSKMIELSVIEADEFISEGLEIPEGEKVTFIKRLRMADDVVIALDFSFIPIAVCSSITWEELDNNSLYHVLTQKGIVPERAVESFSAELLTEEDARLLNSQPGTASLKVCRKTYSGDKLIEYNYRYYKGQQYCYKVELK</sequence>
<dbReference type="InterPro" id="IPR036390">
    <property type="entry name" value="WH_DNA-bd_sf"/>
</dbReference>
<keyword evidence="6" id="KW-1185">Reference proteome</keyword>
<dbReference type="Pfam" id="PF00392">
    <property type="entry name" value="GntR"/>
    <property type="match status" value="1"/>
</dbReference>
<dbReference type="Pfam" id="PF07702">
    <property type="entry name" value="UTRA"/>
    <property type="match status" value="1"/>
</dbReference>
<dbReference type="InterPro" id="IPR036388">
    <property type="entry name" value="WH-like_DNA-bd_sf"/>
</dbReference>
<dbReference type="PANTHER" id="PTHR44846">
    <property type="entry name" value="MANNOSYL-D-GLYCERATE TRANSPORT/METABOLISM SYSTEM REPRESSOR MNGR-RELATED"/>
    <property type="match status" value="1"/>
</dbReference>
<dbReference type="EMBL" id="JAOQKC010000025">
    <property type="protein sequence ID" value="MCU6698141.1"/>
    <property type="molecule type" value="Genomic_DNA"/>
</dbReference>
<evidence type="ECO:0000259" key="4">
    <source>
        <dbReference type="PROSITE" id="PS50949"/>
    </source>
</evidence>
<evidence type="ECO:0000256" key="2">
    <source>
        <dbReference type="ARBA" id="ARBA00023125"/>
    </source>
</evidence>
<dbReference type="InterPro" id="IPR011663">
    <property type="entry name" value="UTRA"/>
</dbReference>
<dbReference type="RefSeq" id="WP_262670896.1">
    <property type="nucleotide sequence ID" value="NZ_JAOQKC010000025.1"/>
</dbReference>
<evidence type="ECO:0000256" key="3">
    <source>
        <dbReference type="ARBA" id="ARBA00023163"/>
    </source>
</evidence>
<proteinExistence type="predicted"/>
<evidence type="ECO:0000313" key="5">
    <source>
        <dbReference type="EMBL" id="MCU6698141.1"/>
    </source>
</evidence>
<feature type="domain" description="HTH gntR-type" evidence="4">
    <location>
        <begin position="8"/>
        <end position="76"/>
    </location>
</feature>